<dbReference type="Proteomes" id="UP000256405">
    <property type="component" value="Unassembled WGS sequence"/>
</dbReference>
<protein>
    <recommendedName>
        <fullName evidence="3">Addiction module component</fullName>
    </recommendedName>
</protein>
<evidence type="ECO:0008006" key="3">
    <source>
        <dbReference type="Google" id="ProtNLM"/>
    </source>
</evidence>
<dbReference type="AlphaFoldDB" id="A0A3E0DS76"/>
<organism evidence="1 2">
    <name type="scientific">Algoriphagus antarcticus</name>
    <dbReference type="NCBI Taxonomy" id="238540"/>
    <lineage>
        <taxon>Bacteria</taxon>
        <taxon>Pseudomonadati</taxon>
        <taxon>Bacteroidota</taxon>
        <taxon>Cytophagia</taxon>
        <taxon>Cytophagales</taxon>
        <taxon>Cyclobacteriaceae</taxon>
        <taxon>Algoriphagus</taxon>
    </lineage>
</organism>
<comment type="caution">
    <text evidence="1">The sequence shown here is derived from an EMBL/GenBank/DDBJ whole genome shotgun (WGS) entry which is preliminary data.</text>
</comment>
<evidence type="ECO:0000313" key="2">
    <source>
        <dbReference type="Proteomes" id="UP000256405"/>
    </source>
</evidence>
<accession>A0A3E0DS76</accession>
<sequence>MREITRKIPEDKVDFFLELIKQLDLEVAEFDVIPEAHKEIVRERIQNSDASKLVSWEEARKELKYKA</sequence>
<dbReference type="OrthoDB" id="680548at2"/>
<dbReference type="RefSeq" id="WP_086541163.1">
    <property type="nucleotide sequence ID" value="NZ_MSSW01000019.1"/>
</dbReference>
<dbReference type="EMBL" id="QUNF01000012">
    <property type="protein sequence ID" value="REG86372.1"/>
    <property type="molecule type" value="Genomic_DNA"/>
</dbReference>
<gene>
    <name evidence="1" type="ORF">C8N25_11276</name>
</gene>
<proteinExistence type="predicted"/>
<reference evidence="1 2" key="1">
    <citation type="submission" date="2018-08" db="EMBL/GenBank/DDBJ databases">
        <title>Genomic Encyclopedia of Archaeal and Bacterial Type Strains, Phase II (KMG-II): from individual species to whole genera.</title>
        <authorList>
            <person name="Goeker M."/>
        </authorList>
    </citation>
    <scope>NUCLEOTIDE SEQUENCE [LARGE SCALE GENOMIC DNA]</scope>
    <source>
        <strain evidence="1 2">DSM 15986</strain>
    </source>
</reference>
<evidence type="ECO:0000313" key="1">
    <source>
        <dbReference type="EMBL" id="REG86372.1"/>
    </source>
</evidence>
<name>A0A3E0DS76_9BACT</name>
<keyword evidence="2" id="KW-1185">Reference proteome</keyword>